<accession>A0A014PJS8</accession>
<dbReference type="AlphaFoldDB" id="A0A014PJS8"/>
<dbReference type="HOGENOM" id="CLU_2923136_0_0_1"/>
<protein>
    <submittedName>
        <fullName evidence="2">Uncharacterized protein</fullName>
    </submittedName>
</protein>
<feature type="chain" id="PRO_5001474468" evidence="1">
    <location>
        <begin position="18"/>
        <end position="61"/>
    </location>
</feature>
<evidence type="ECO:0000256" key="1">
    <source>
        <dbReference type="SAM" id="SignalP"/>
    </source>
</evidence>
<sequence length="61" mass="6532">MILHRVFPVLVAAVAMALPSPGKAPDAPAPALCLPTSCCNNWTGDCPYWHAHAVLAEIHRE</sequence>
<evidence type="ECO:0000313" key="2">
    <source>
        <dbReference type="EMBL" id="EXU96066.1"/>
    </source>
</evidence>
<evidence type="ECO:0000313" key="3">
    <source>
        <dbReference type="Proteomes" id="UP000030151"/>
    </source>
</evidence>
<dbReference type="EMBL" id="JELW01000056">
    <property type="protein sequence ID" value="EXU96066.1"/>
    <property type="molecule type" value="Genomic_DNA"/>
</dbReference>
<keyword evidence="1" id="KW-0732">Signal</keyword>
<organism evidence="2 3">
    <name type="scientific">Metarhizium robertsii</name>
    <dbReference type="NCBI Taxonomy" id="568076"/>
    <lineage>
        <taxon>Eukaryota</taxon>
        <taxon>Fungi</taxon>
        <taxon>Dikarya</taxon>
        <taxon>Ascomycota</taxon>
        <taxon>Pezizomycotina</taxon>
        <taxon>Sordariomycetes</taxon>
        <taxon>Hypocreomycetidae</taxon>
        <taxon>Hypocreales</taxon>
        <taxon>Clavicipitaceae</taxon>
        <taxon>Metarhizium</taxon>
    </lineage>
</organism>
<proteinExistence type="predicted"/>
<gene>
    <name evidence="2" type="ORF">X797_010877</name>
</gene>
<name>A0A014PJS8_9HYPO</name>
<reference evidence="2 3" key="1">
    <citation type="submission" date="2014-02" db="EMBL/GenBank/DDBJ databases">
        <title>The genome sequence of the entomopathogenic fungus Metarhizium robertsii ARSEF 2575.</title>
        <authorList>
            <person name="Giuliano Garisto Donzelli B."/>
            <person name="Roe B.A."/>
            <person name="Macmil S.L."/>
            <person name="Krasnoff S.B."/>
            <person name="Gibson D.M."/>
        </authorList>
    </citation>
    <scope>NUCLEOTIDE SEQUENCE [LARGE SCALE GENOMIC DNA]</scope>
    <source>
        <strain evidence="2 3">ARSEF 2575</strain>
    </source>
</reference>
<dbReference type="Proteomes" id="UP000030151">
    <property type="component" value="Unassembled WGS sequence"/>
</dbReference>
<comment type="caution">
    <text evidence="2">The sequence shown here is derived from an EMBL/GenBank/DDBJ whole genome shotgun (WGS) entry which is preliminary data.</text>
</comment>
<feature type="signal peptide" evidence="1">
    <location>
        <begin position="1"/>
        <end position="17"/>
    </location>
</feature>